<reference evidence="2 3" key="1">
    <citation type="submission" date="2023-01" db="EMBL/GenBank/DDBJ databases">
        <title>Pseudomonas SA3-5T sp. nov., isolated from tidal flat sediment.</title>
        <authorList>
            <person name="Kim H.S."/>
            <person name="Kim J.-S."/>
            <person name="Suh M.K."/>
            <person name="Eom M.K."/>
            <person name="Lee J.-S."/>
        </authorList>
    </citation>
    <scope>NUCLEOTIDE SEQUENCE [LARGE SCALE GENOMIC DNA]</scope>
    <source>
        <strain evidence="2 3">SA3-5</strain>
    </source>
</reference>
<feature type="chain" id="PRO_5047333895" evidence="1">
    <location>
        <begin position="20"/>
        <end position="81"/>
    </location>
</feature>
<sequence>MNRWTVAVLLGLLGSVAWAAPKPCEELKQEIEVKIQAAGVSSYTLEIVDNDEVQDQSMVVGSCAGGTKKIIYQKNGGQENG</sequence>
<dbReference type="Pfam" id="PF06649">
    <property type="entry name" value="DUF1161"/>
    <property type="match status" value="1"/>
</dbReference>
<keyword evidence="1" id="KW-0732">Signal</keyword>
<evidence type="ECO:0000313" key="3">
    <source>
        <dbReference type="Proteomes" id="UP001212042"/>
    </source>
</evidence>
<evidence type="ECO:0000256" key="1">
    <source>
        <dbReference type="SAM" id="SignalP"/>
    </source>
</evidence>
<dbReference type="RefSeq" id="WP_271347642.1">
    <property type="nucleotide sequence ID" value="NZ_JAQJZJ010000004.1"/>
</dbReference>
<keyword evidence="3" id="KW-1185">Reference proteome</keyword>
<gene>
    <name evidence="2" type="ORF">PH586_10120</name>
</gene>
<dbReference type="Proteomes" id="UP001212042">
    <property type="component" value="Unassembled WGS sequence"/>
</dbReference>
<proteinExistence type="predicted"/>
<dbReference type="InterPro" id="IPR010595">
    <property type="entry name" value="DUF1161"/>
</dbReference>
<evidence type="ECO:0000313" key="2">
    <source>
        <dbReference type="EMBL" id="MDA7086735.1"/>
    </source>
</evidence>
<protein>
    <submittedName>
        <fullName evidence="2">DUF1161 domain-containing protein</fullName>
    </submittedName>
</protein>
<feature type="signal peptide" evidence="1">
    <location>
        <begin position="1"/>
        <end position="19"/>
    </location>
</feature>
<dbReference type="EMBL" id="JAQJZJ010000004">
    <property type="protein sequence ID" value="MDA7086735.1"/>
    <property type="molecule type" value="Genomic_DNA"/>
</dbReference>
<organism evidence="2 3">
    <name type="scientific">Pseudomonas aestuarii</name>
    <dbReference type="NCBI Taxonomy" id="3018340"/>
    <lineage>
        <taxon>Bacteria</taxon>
        <taxon>Pseudomonadati</taxon>
        <taxon>Pseudomonadota</taxon>
        <taxon>Gammaproteobacteria</taxon>
        <taxon>Pseudomonadales</taxon>
        <taxon>Pseudomonadaceae</taxon>
        <taxon>Pseudomonas</taxon>
    </lineage>
</organism>
<accession>A0ABT4XEV2</accession>
<comment type="caution">
    <text evidence="2">The sequence shown here is derived from an EMBL/GenBank/DDBJ whole genome shotgun (WGS) entry which is preliminary data.</text>
</comment>
<name>A0ABT4XEV2_9PSED</name>